<keyword evidence="3 6" id="KW-0540">Nuclease</keyword>
<keyword evidence="6" id="KW-0479">Metal-binding</keyword>
<keyword evidence="6" id="KW-0227">DNA damage</keyword>
<dbReference type="AlphaFoldDB" id="A0A9W6D550"/>
<protein>
    <recommendedName>
        <fullName evidence="6">Endonuclease V</fullName>
        <ecNumber evidence="6">3.1.21.7</ecNumber>
    </recommendedName>
    <alternativeName>
        <fullName evidence="6">Deoxyinosine 3'endonuclease</fullName>
    </alternativeName>
    <alternativeName>
        <fullName evidence="6">Deoxyribonuclease V</fullName>
        <shortName evidence="6">DNase V</shortName>
    </alternativeName>
</protein>
<name>A0A9W6D550_9BACT</name>
<keyword evidence="4 6" id="KW-0255">Endonuclease</keyword>
<proteinExistence type="inferred from homology"/>
<gene>
    <name evidence="6 7" type="primary">nfi</name>
    <name evidence="7" type="ORF">DAMNIGENAA_17950</name>
</gene>
<evidence type="ECO:0000313" key="7">
    <source>
        <dbReference type="EMBL" id="GLI34362.1"/>
    </source>
</evidence>
<keyword evidence="6" id="KW-0234">DNA repair</keyword>
<reference evidence="7" key="1">
    <citation type="submission" date="2022-12" db="EMBL/GenBank/DDBJ databases">
        <title>Reference genome sequencing for broad-spectrum identification of bacterial and archaeal isolates by mass spectrometry.</title>
        <authorList>
            <person name="Sekiguchi Y."/>
            <person name="Tourlousse D.M."/>
        </authorList>
    </citation>
    <scope>NUCLEOTIDE SEQUENCE</scope>
    <source>
        <strain evidence="7">ASRB1</strain>
    </source>
</reference>
<dbReference type="GO" id="GO:0003727">
    <property type="term" value="F:single-stranded RNA binding"/>
    <property type="evidence" value="ECO:0007669"/>
    <property type="project" value="TreeGrafter"/>
</dbReference>
<keyword evidence="2 6" id="KW-0963">Cytoplasm</keyword>
<comment type="similarity">
    <text evidence="6">Belongs to the endonuclease V family.</text>
</comment>
<keyword evidence="8" id="KW-1185">Reference proteome</keyword>
<feature type="binding site" evidence="6">
    <location>
        <position position="109"/>
    </location>
    <ligand>
        <name>Mg(2+)</name>
        <dbReference type="ChEBI" id="CHEBI:18420"/>
    </ligand>
</feature>
<evidence type="ECO:0000256" key="1">
    <source>
        <dbReference type="ARBA" id="ARBA00004496"/>
    </source>
</evidence>
<dbReference type="Proteomes" id="UP001144372">
    <property type="component" value="Unassembled WGS sequence"/>
</dbReference>
<feature type="binding site" evidence="6">
    <location>
        <position position="41"/>
    </location>
    <ligand>
        <name>Mg(2+)</name>
        <dbReference type="ChEBI" id="CHEBI:18420"/>
    </ligand>
</feature>
<comment type="caution">
    <text evidence="7">The sequence shown here is derived from an EMBL/GenBank/DDBJ whole genome shotgun (WGS) entry which is preliminary data.</text>
</comment>
<dbReference type="Pfam" id="PF04493">
    <property type="entry name" value="Endonuclease_5"/>
    <property type="match status" value="1"/>
</dbReference>
<dbReference type="PANTHER" id="PTHR28511">
    <property type="entry name" value="ENDONUCLEASE V"/>
    <property type="match status" value="1"/>
</dbReference>
<dbReference type="PANTHER" id="PTHR28511:SF1">
    <property type="entry name" value="ENDONUCLEASE V"/>
    <property type="match status" value="1"/>
</dbReference>
<dbReference type="CDD" id="cd06559">
    <property type="entry name" value="Endonuclease_V"/>
    <property type="match status" value="1"/>
</dbReference>
<dbReference type="EC" id="3.1.21.7" evidence="6"/>
<feature type="site" description="Interaction with target DNA" evidence="6">
    <location>
        <position position="79"/>
    </location>
</feature>
<dbReference type="InterPro" id="IPR007581">
    <property type="entry name" value="Endonuclease-V"/>
</dbReference>
<dbReference type="EMBL" id="BSDR01000001">
    <property type="protein sequence ID" value="GLI34362.1"/>
    <property type="molecule type" value="Genomic_DNA"/>
</dbReference>
<dbReference type="Gene3D" id="3.30.2170.10">
    <property type="entry name" value="archaeoglobus fulgidus dsm 4304 superfamily"/>
    <property type="match status" value="1"/>
</dbReference>
<dbReference type="HAMAP" id="MF_00801">
    <property type="entry name" value="Endonuclease_5"/>
    <property type="match status" value="1"/>
</dbReference>
<evidence type="ECO:0000256" key="5">
    <source>
        <dbReference type="ARBA" id="ARBA00022801"/>
    </source>
</evidence>
<comment type="cofactor">
    <cofactor evidence="6">
        <name>Mg(2+)</name>
        <dbReference type="ChEBI" id="CHEBI:18420"/>
    </cofactor>
</comment>
<evidence type="ECO:0000256" key="2">
    <source>
        <dbReference type="ARBA" id="ARBA00022490"/>
    </source>
</evidence>
<dbReference type="RefSeq" id="WP_281793615.1">
    <property type="nucleotide sequence ID" value="NZ_BSDR01000001.1"/>
</dbReference>
<sequence length="226" mass="25323">MTCLHAWDLSPKEAIELQRELAQHVQLKPLPEHFEVLGAADIGYVARTNQLVAAMLTFTWPDLQLIETSHVVSPILFPYIPGLLSFREVPPLLEAHRRLKRPPDILLCDGQGIAHPRKLGLASHLGLCLGIPAVGCAKKRLCGEHASLDFHRGSYTPLILREEVVGYVFRSRDGVKPIYISPGHLADLESSREIVQHCLGRYRIPEPLRQAHNLATQLRRQILSPT</sequence>
<evidence type="ECO:0000313" key="8">
    <source>
        <dbReference type="Proteomes" id="UP001144372"/>
    </source>
</evidence>
<evidence type="ECO:0000256" key="3">
    <source>
        <dbReference type="ARBA" id="ARBA00022722"/>
    </source>
</evidence>
<keyword evidence="6" id="KW-0460">Magnesium</keyword>
<evidence type="ECO:0000256" key="6">
    <source>
        <dbReference type="HAMAP-Rule" id="MF_00801"/>
    </source>
</evidence>
<dbReference type="NCBIfam" id="NF008629">
    <property type="entry name" value="PRK11617.1"/>
    <property type="match status" value="1"/>
</dbReference>
<keyword evidence="5 6" id="KW-0378">Hydrolase</keyword>
<dbReference type="GO" id="GO:0005737">
    <property type="term" value="C:cytoplasm"/>
    <property type="evidence" value="ECO:0007669"/>
    <property type="project" value="UniProtKB-SubCell"/>
</dbReference>
<accession>A0A9W6D550</accession>
<evidence type="ECO:0000256" key="4">
    <source>
        <dbReference type="ARBA" id="ARBA00022759"/>
    </source>
</evidence>
<comment type="subcellular location">
    <subcellularLocation>
        <location evidence="1 6">Cytoplasm</location>
    </subcellularLocation>
</comment>
<dbReference type="GO" id="GO:0000287">
    <property type="term" value="F:magnesium ion binding"/>
    <property type="evidence" value="ECO:0007669"/>
    <property type="project" value="UniProtKB-UniRule"/>
</dbReference>
<dbReference type="GO" id="GO:0016891">
    <property type="term" value="F:RNA endonuclease activity producing 5'-phosphomonoesters, hydrolytic mechanism"/>
    <property type="evidence" value="ECO:0007669"/>
    <property type="project" value="TreeGrafter"/>
</dbReference>
<dbReference type="GO" id="GO:0006281">
    <property type="term" value="P:DNA repair"/>
    <property type="evidence" value="ECO:0007669"/>
    <property type="project" value="UniProtKB-UniRule"/>
</dbReference>
<comment type="function">
    <text evidence="6">DNA repair enzyme involved in the repair of deaminated bases. Selectively cleaves double-stranded DNA at the second phosphodiester bond 3' to a deoxyinosine leaving behind the intact lesion on the nicked DNA.</text>
</comment>
<comment type="catalytic activity">
    <reaction evidence="6">
        <text>Endonucleolytic cleavage at apurinic or apyrimidinic sites to products with a 5'-phosphate.</text>
        <dbReference type="EC" id="3.1.21.7"/>
    </reaction>
</comment>
<organism evidence="7 8">
    <name type="scientific">Desulforhabdus amnigena</name>
    <dbReference type="NCBI Taxonomy" id="40218"/>
    <lineage>
        <taxon>Bacteria</taxon>
        <taxon>Pseudomonadati</taxon>
        <taxon>Thermodesulfobacteriota</taxon>
        <taxon>Syntrophobacteria</taxon>
        <taxon>Syntrophobacterales</taxon>
        <taxon>Syntrophobacteraceae</taxon>
        <taxon>Desulforhabdus</taxon>
    </lineage>
</organism>
<dbReference type="GO" id="GO:0043737">
    <property type="term" value="F:deoxyribonuclease V activity"/>
    <property type="evidence" value="ECO:0007669"/>
    <property type="project" value="UniProtKB-UniRule"/>
</dbReference>